<organism evidence="4 5">
    <name type="scientific">Jatropha curcas</name>
    <name type="common">Barbados nut</name>
    <dbReference type="NCBI Taxonomy" id="180498"/>
    <lineage>
        <taxon>Eukaryota</taxon>
        <taxon>Viridiplantae</taxon>
        <taxon>Streptophyta</taxon>
        <taxon>Embryophyta</taxon>
        <taxon>Tracheophyta</taxon>
        <taxon>Spermatophyta</taxon>
        <taxon>Magnoliopsida</taxon>
        <taxon>eudicotyledons</taxon>
        <taxon>Gunneridae</taxon>
        <taxon>Pentapetalae</taxon>
        <taxon>rosids</taxon>
        <taxon>fabids</taxon>
        <taxon>Malpighiales</taxon>
        <taxon>Euphorbiaceae</taxon>
        <taxon>Crotonoideae</taxon>
        <taxon>Jatropheae</taxon>
        <taxon>Jatropha</taxon>
    </lineage>
</organism>
<feature type="domain" description="LysM" evidence="3">
    <location>
        <begin position="14"/>
        <end position="57"/>
    </location>
</feature>
<dbReference type="Proteomes" id="UP000027138">
    <property type="component" value="Unassembled WGS sequence"/>
</dbReference>
<sequence length="222" mass="25092">MSKPKGQGSNNHCLVHVVKDGETVESISKQYGVSIDSIAAANKLDMNILFKGQLLNIPAFGMEDPQLTKKRESFIFYKQERSQDGFLNRKAFTMLLTSHGLSHACLLNNRTKSTGYFLFLVLVIAFCIKCIIGVFHSGDPRDTELQTSDESRKNHRDQPRSMRWKSALIDVEGPNLDSDLRPDSNNASEDQDSNFFEDMSHAYSKLEIDYQKFLSECGISNQ</sequence>
<evidence type="ECO:0000259" key="3">
    <source>
        <dbReference type="PROSITE" id="PS51782"/>
    </source>
</evidence>
<protein>
    <recommendedName>
        <fullName evidence="3">LysM domain-containing protein</fullName>
    </recommendedName>
</protein>
<dbReference type="PROSITE" id="PS51782">
    <property type="entry name" value="LYSM"/>
    <property type="match status" value="1"/>
</dbReference>
<reference evidence="4 5" key="1">
    <citation type="journal article" date="2014" name="PLoS ONE">
        <title>Global Analysis of Gene Expression Profiles in Physic Nut (Jatropha curcas L.) Seedlings Exposed to Salt Stress.</title>
        <authorList>
            <person name="Zhang L."/>
            <person name="Zhang C."/>
            <person name="Wu P."/>
            <person name="Chen Y."/>
            <person name="Li M."/>
            <person name="Jiang H."/>
            <person name="Wu G."/>
        </authorList>
    </citation>
    <scope>NUCLEOTIDE SEQUENCE [LARGE SCALE GENOMIC DNA]</scope>
    <source>
        <strain evidence="5">cv. GZQX0401</strain>
        <tissue evidence="4">Young leaves</tissue>
    </source>
</reference>
<proteinExistence type="predicted"/>
<name>A0A067LLK3_JATCU</name>
<feature type="compositionally biased region" description="Basic and acidic residues" evidence="1">
    <location>
        <begin position="142"/>
        <end position="160"/>
    </location>
</feature>
<evidence type="ECO:0000313" key="4">
    <source>
        <dbReference type="EMBL" id="KDP45645.1"/>
    </source>
</evidence>
<evidence type="ECO:0000256" key="1">
    <source>
        <dbReference type="SAM" id="MobiDB-lite"/>
    </source>
</evidence>
<dbReference type="AlphaFoldDB" id="A0A067LLK3"/>
<feature type="region of interest" description="Disordered" evidence="1">
    <location>
        <begin position="142"/>
        <end position="161"/>
    </location>
</feature>
<keyword evidence="2" id="KW-0812">Transmembrane</keyword>
<feature type="transmembrane region" description="Helical" evidence="2">
    <location>
        <begin position="116"/>
        <end position="135"/>
    </location>
</feature>
<dbReference type="OrthoDB" id="2107166at2759"/>
<gene>
    <name evidence="4" type="ORF">JCGZ_17252</name>
</gene>
<dbReference type="InterPro" id="IPR018392">
    <property type="entry name" value="LysM"/>
</dbReference>
<dbReference type="SUPFAM" id="SSF54106">
    <property type="entry name" value="LysM domain"/>
    <property type="match status" value="1"/>
</dbReference>
<keyword evidence="2" id="KW-0472">Membrane</keyword>
<dbReference type="Gene3D" id="3.10.350.10">
    <property type="entry name" value="LysM domain"/>
    <property type="match status" value="1"/>
</dbReference>
<evidence type="ECO:0000256" key="2">
    <source>
        <dbReference type="SAM" id="Phobius"/>
    </source>
</evidence>
<dbReference type="Pfam" id="PF01476">
    <property type="entry name" value="LysM"/>
    <property type="match status" value="1"/>
</dbReference>
<feature type="region of interest" description="Disordered" evidence="1">
    <location>
        <begin position="173"/>
        <end position="192"/>
    </location>
</feature>
<dbReference type="CDD" id="cd00118">
    <property type="entry name" value="LysM"/>
    <property type="match status" value="1"/>
</dbReference>
<evidence type="ECO:0000313" key="5">
    <source>
        <dbReference type="Proteomes" id="UP000027138"/>
    </source>
</evidence>
<dbReference type="EMBL" id="KK914227">
    <property type="protein sequence ID" value="KDP45645.1"/>
    <property type="molecule type" value="Genomic_DNA"/>
</dbReference>
<dbReference type="PANTHER" id="PTHR33734">
    <property type="entry name" value="LYSM DOMAIN-CONTAINING GPI-ANCHORED PROTEIN 2"/>
    <property type="match status" value="1"/>
</dbReference>
<keyword evidence="2" id="KW-1133">Transmembrane helix</keyword>
<dbReference type="InterPro" id="IPR036779">
    <property type="entry name" value="LysM_dom_sf"/>
</dbReference>
<dbReference type="SMART" id="SM00257">
    <property type="entry name" value="LysM"/>
    <property type="match status" value="1"/>
</dbReference>
<accession>A0A067LLK3</accession>
<dbReference type="PANTHER" id="PTHR33734:SF22">
    <property type="entry name" value="MEMBRANE-BOUND LYTIC MUREIN TRANSGLYCOSYLASE D"/>
    <property type="match status" value="1"/>
</dbReference>
<keyword evidence="5" id="KW-1185">Reference proteome</keyword>